<dbReference type="EMBL" id="JAGSPB010000002">
    <property type="protein sequence ID" value="MBV7266141.1"/>
    <property type="molecule type" value="Genomic_DNA"/>
</dbReference>
<evidence type="ECO:0000256" key="1">
    <source>
        <dbReference type="SAM" id="Phobius"/>
    </source>
</evidence>
<dbReference type="Proteomes" id="UP000699975">
    <property type="component" value="Unassembled WGS sequence"/>
</dbReference>
<evidence type="ECO:0000313" key="2">
    <source>
        <dbReference type="EMBL" id="MBV7266141.1"/>
    </source>
</evidence>
<protein>
    <submittedName>
        <fullName evidence="2">Uncharacterized protein</fullName>
    </submittedName>
</protein>
<organism evidence="2 3">
    <name type="scientific">Erythrobacter ani</name>
    <dbReference type="NCBI Taxonomy" id="2827235"/>
    <lineage>
        <taxon>Bacteria</taxon>
        <taxon>Pseudomonadati</taxon>
        <taxon>Pseudomonadota</taxon>
        <taxon>Alphaproteobacteria</taxon>
        <taxon>Sphingomonadales</taxon>
        <taxon>Erythrobacteraceae</taxon>
        <taxon>Erythrobacter/Porphyrobacter group</taxon>
        <taxon>Erythrobacter</taxon>
    </lineage>
</organism>
<feature type="transmembrane region" description="Helical" evidence="1">
    <location>
        <begin position="162"/>
        <end position="182"/>
    </location>
</feature>
<feature type="transmembrane region" description="Helical" evidence="1">
    <location>
        <begin position="67"/>
        <end position="87"/>
    </location>
</feature>
<name>A0ABS6SM81_9SPHN</name>
<accession>A0ABS6SM81</accession>
<keyword evidence="1" id="KW-0812">Transmembrane</keyword>
<comment type="caution">
    <text evidence="2">The sequence shown here is derived from an EMBL/GenBank/DDBJ whole genome shotgun (WGS) entry which is preliminary data.</text>
</comment>
<keyword evidence="3" id="KW-1185">Reference proteome</keyword>
<reference evidence="2 3" key="1">
    <citation type="submission" date="2021-04" db="EMBL/GenBank/DDBJ databases">
        <authorList>
            <person name="Pira H."/>
            <person name="Risdian C."/>
            <person name="Wink J."/>
        </authorList>
    </citation>
    <scope>NUCLEOTIDE SEQUENCE [LARGE SCALE GENOMIC DNA]</scope>
    <source>
        <strain evidence="2 3">WH131</strain>
    </source>
</reference>
<keyword evidence="1" id="KW-0472">Membrane</keyword>
<proteinExistence type="predicted"/>
<feature type="transmembrane region" description="Helical" evidence="1">
    <location>
        <begin position="99"/>
        <end position="122"/>
    </location>
</feature>
<feature type="transmembrane region" description="Helical" evidence="1">
    <location>
        <begin position="129"/>
        <end position="150"/>
    </location>
</feature>
<dbReference type="RefSeq" id="WP_218316772.1">
    <property type="nucleotide sequence ID" value="NZ_JAGSPB010000002.1"/>
</dbReference>
<evidence type="ECO:0000313" key="3">
    <source>
        <dbReference type="Proteomes" id="UP000699975"/>
    </source>
</evidence>
<keyword evidence="1" id="KW-1133">Transmembrane helix</keyword>
<feature type="transmembrane region" description="Helical" evidence="1">
    <location>
        <begin position="35"/>
        <end position="55"/>
    </location>
</feature>
<gene>
    <name evidence="2" type="ORF">KCG45_08125</name>
</gene>
<sequence length="187" mass="19341">MDAFLVTFAATFLLALGARDQLIVAQFSDAVGRTGPMLVLGMAVAAASAAAAAYAGWSVAALLPAGAVHLLACLALVLAAIDLALPVHLRSMKEPTRSYVAIAAVLFVRQVMGAARIVIFALALMAIHLWPHAAGGALGGAAAIGLGWYWGKDSFDRAPLLWMRRIMAACLIVAAFLIGSNARFAGL</sequence>